<evidence type="ECO:0000313" key="3">
    <source>
        <dbReference type="Proteomes" id="UP000477722"/>
    </source>
</evidence>
<evidence type="ECO:0000313" key="2">
    <source>
        <dbReference type="EMBL" id="NGO70645.1"/>
    </source>
</evidence>
<dbReference type="InterPro" id="IPR007037">
    <property type="entry name" value="SIP_rossman_dom"/>
</dbReference>
<dbReference type="GO" id="GO:0016491">
    <property type="term" value="F:oxidoreductase activity"/>
    <property type="evidence" value="ECO:0007669"/>
    <property type="project" value="InterPro"/>
</dbReference>
<dbReference type="Gene3D" id="2.40.30.10">
    <property type="entry name" value="Translation factors"/>
    <property type="match status" value="1"/>
</dbReference>
<dbReference type="InterPro" id="IPR039374">
    <property type="entry name" value="SIP_fam"/>
</dbReference>
<gene>
    <name evidence="2" type="ORF">G5C65_20270</name>
</gene>
<dbReference type="PROSITE" id="PS51384">
    <property type="entry name" value="FAD_FR"/>
    <property type="match status" value="1"/>
</dbReference>
<dbReference type="InterPro" id="IPR039261">
    <property type="entry name" value="FNR_nucleotide-bd"/>
</dbReference>
<proteinExistence type="predicted"/>
<reference evidence="2 3" key="1">
    <citation type="submission" date="2020-02" db="EMBL/GenBank/DDBJ databases">
        <title>Whole-genome analyses of novel actinobacteria.</title>
        <authorList>
            <person name="Sahin N."/>
            <person name="Tatar D."/>
        </authorList>
    </citation>
    <scope>NUCLEOTIDE SEQUENCE [LARGE SCALE GENOMIC DNA]</scope>
    <source>
        <strain evidence="2 3">SB3404</strain>
    </source>
</reference>
<dbReference type="PANTHER" id="PTHR30157">
    <property type="entry name" value="FERRIC REDUCTASE, NADPH-DEPENDENT"/>
    <property type="match status" value="1"/>
</dbReference>
<dbReference type="EMBL" id="JAAKZZ010000217">
    <property type="protein sequence ID" value="NGO70645.1"/>
    <property type="molecule type" value="Genomic_DNA"/>
</dbReference>
<keyword evidence="3" id="KW-1185">Reference proteome</keyword>
<dbReference type="SUPFAM" id="SSF63380">
    <property type="entry name" value="Riboflavin synthase domain-like"/>
    <property type="match status" value="1"/>
</dbReference>
<dbReference type="CDD" id="cd06193">
    <property type="entry name" value="siderophore_interacting"/>
    <property type="match status" value="1"/>
</dbReference>
<comment type="caution">
    <text evidence="2">The sequence shown here is derived from an EMBL/GenBank/DDBJ whole genome shotgun (WGS) entry which is preliminary data.</text>
</comment>
<dbReference type="InterPro" id="IPR017927">
    <property type="entry name" value="FAD-bd_FR_type"/>
</dbReference>
<dbReference type="RefSeq" id="WP_165300306.1">
    <property type="nucleotide sequence ID" value="NZ_JAAKZZ010000217.1"/>
</dbReference>
<dbReference type="Gene3D" id="3.40.50.80">
    <property type="entry name" value="Nucleotide-binding domain of ferredoxin-NADP reductase (FNR) module"/>
    <property type="match status" value="1"/>
</dbReference>
<sequence length="230" mass="24870">MSLLDRFLVRGTVARAEHGPSRFHRLTLTVPGPLPWKPGQHIRVQVGGVPGPRRTYSVWAHEGRTLQLYVLDHDGAGPGARWARAAAPGQRVLFGRPEGGLVTRPGARHLFVGDETASVAFGPMMRSLHEEGATVRGLLEVGEEADRLPLPDGADLSWRYRHGAPAAASPTLLAALAGLSFPAGRDAVAYVAGEARTVQAVRGHLVRERGWERRAVVTKPFWCPGKRGLD</sequence>
<feature type="domain" description="FAD-binding FR-type" evidence="1">
    <location>
        <begin position="6"/>
        <end position="104"/>
    </location>
</feature>
<dbReference type="PANTHER" id="PTHR30157:SF0">
    <property type="entry name" value="NADPH-DEPENDENT FERRIC-CHELATE REDUCTASE"/>
    <property type="match status" value="1"/>
</dbReference>
<dbReference type="Pfam" id="PF08021">
    <property type="entry name" value="FAD_binding_9"/>
    <property type="match status" value="1"/>
</dbReference>
<protein>
    <submittedName>
        <fullName evidence="2">Siderophore-interacting protein</fullName>
    </submittedName>
</protein>
<dbReference type="InterPro" id="IPR013113">
    <property type="entry name" value="SIP_FAD-bd"/>
</dbReference>
<dbReference type="AlphaFoldDB" id="A0A6G4WZI1"/>
<dbReference type="InterPro" id="IPR017938">
    <property type="entry name" value="Riboflavin_synthase-like_b-brl"/>
</dbReference>
<accession>A0A6G4WZI1</accession>
<dbReference type="Proteomes" id="UP000477722">
    <property type="component" value="Unassembled WGS sequence"/>
</dbReference>
<evidence type="ECO:0000259" key="1">
    <source>
        <dbReference type="PROSITE" id="PS51384"/>
    </source>
</evidence>
<dbReference type="Pfam" id="PF04954">
    <property type="entry name" value="SIP"/>
    <property type="match status" value="1"/>
</dbReference>
<name>A0A6G4WZI1_9ACTN</name>
<organism evidence="2 3">
    <name type="scientific">Streptomyces boncukensis</name>
    <dbReference type="NCBI Taxonomy" id="2711219"/>
    <lineage>
        <taxon>Bacteria</taxon>
        <taxon>Bacillati</taxon>
        <taxon>Actinomycetota</taxon>
        <taxon>Actinomycetes</taxon>
        <taxon>Kitasatosporales</taxon>
        <taxon>Streptomycetaceae</taxon>
        <taxon>Streptomyces</taxon>
    </lineage>
</organism>